<dbReference type="SUPFAM" id="SSF55729">
    <property type="entry name" value="Acyl-CoA N-acyltransferases (Nat)"/>
    <property type="match status" value="1"/>
</dbReference>
<evidence type="ECO:0000313" key="2">
    <source>
        <dbReference type="EMBL" id="PWR06360.1"/>
    </source>
</evidence>
<dbReference type="InterPro" id="IPR000182">
    <property type="entry name" value="GNAT_dom"/>
</dbReference>
<evidence type="ECO:0000259" key="1">
    <source>
        <dbReference type="PROSITE" id="PS51186"/>
    </source>
</evidence>
<gene>
    <name evidence="2" type="ORF">DKT68_22695</name>
</gene>
<dbReference type="Pfam" id="PF00583">
    <property type="entry name" value="Acetyltransf_1"/>
    <property type="match status" value="1"/>
</dbReference>
<dbReference type="EMBL" id="QGKR01000257">
    <property type="protein sequence ID" value="PWR06360.1"/>
    <property type="molecule type" value="Genomic_DNA"/>
</dbReference>
<accession>A0A317CWN4</accession>
<dbReference type="AlphaFoldDB" id="A0A317CWN4"/>
<dbReference type="GO" id="GO:0016747">
    <property type="term" value="F:acyltransferase activity, transferring groups other than amino-acyl groups"/>
    <property type="evidence" value="ECO:0007669"/>
    <property type="project" value="InterPro"/>
</dbReference>
<dbReference type="Gene3D" id="3.40.630.30">
    <property type="match status" value="1"/>
</dbReference>
<dbReference type="Proteomes" id="UP000245410">
    <property type="component" value="Unassembled WGS sequence"/>
</dbReference>
<sequence length="269" mass="28266">MAGPSQRKPSRALVNRVPAPVKIQLVESLDTVLAAHRAYLLGWNVGPPGGPDLPTYRSEVPHAPLNGVLRVAGRTPRDALAEARRRLDGVPRVWWVGPDSDADTADGLVSLGAVEVARLPIMTVAIGEAAGVPAPAGLHIAETIDLDAFVPAYARVSGIPAEGVAAAIDREKAFTGDGSVVRLAGRLADGRIVGTAVAWLSHGLLTLYFVGTQPEERRRGIGAVMTRAALDLAAQRGVRTAALASTPVGERVYGRLGFRTVGTFRLLTF</sequence>
<keyword evidence="2" id="KW-0808">Transferase</keyword>
<comment type="caution">
    <text evidence="2">The sequence shown here is derived from an EMBL/GenBank/DDBJ whole genome shotgun (WGS) entry which is preliminary data.</text>
</comment>
<protein>
    <submittedName>
        <fullName evidence="2">GNAT family N-acetyltransferase</fullName>
    </submittedName>
</protein>
<reference evidence="2 3" key="1">
    <citation type="submission" date="2018-05" db="EMBL/GenBank/DDBJ databases">
        <title>Micromonospora atacamensis sp. nov., a novel actinobacteria isolated from high altitude Atacama Desert soil.</title>
        <authorList>
            <person name="Carro L."/>
            <person name="Golinska P."/>
            <person name="Klenk H.-P."/>
            <person name="Goodfellow M."/>
        </authorList>
    </citation>
    <scope>NUCLEOTIDE SEQUENCE [LARGE SCALE GENOMIC DNA]</scope>
    <source>
        <strain evidence="2 3">5R2A7</strain>
    </source>
</reference>
<name>A0A317CWN4_9ACTN</name>
<proteinExistence type="predicted"/>
<dbReference type="InterPro" id="IPR016181">
    <property type="entry name" value="Acyl_CoA_acyltransferase"/>
</dbReference>
<keyword evidence="3" id="KW-1185">Reference proteome</keyword>
<feature type="domain" description="N-acetyltransferase" evidence="1">
    <location>
        <begin position="136"/>
        <end position="269"/>
    </location>
</feature>
<organism evidence="2 3">
    <name type="scientific">Micromonospora acroterricola</name>
    <dbReference type="NCBI Taxonomy" id="2202421"/>
    <lineage>
        <taxon>Bacteria</taxon>
        <taxon>Bacillati</taxon>
        <taxon>Actinomycetota</taxon>
        <taxon>Actinomycetes</taxon>
        <taxon>Micromonosporales</taxon>
        <taxon>Micromonosporaceae</taxon>
        <taxon>Micromonospora</taxon>
    </lineage>
</organism>
<evidence type="ECO:0000313" key="3">
    <source>
        <dbReference type="Proteomes" id="UP000245410"/>
    </source>
</evidence>
<dbReference type="PROSITE" id="PS51186">
    <property type="entry name" value="GNAT"/>
    <property type="match status" value="1"/>
</dbReference>
<dbReference type="CDD" id="cd04301">
    <property type="entry name" value="NAT_SF"/>
    <property type="match status" value="1"/>
</dbReference>